<dbReference type="AlphaFoldDB" id="A0A5C6PFN6"/>
<evidence type="ECO:0000313" key="1">
    <source>
        <dbReference type="EMBL" id="TWW78185.1"/>
    </source>
</evidence>
<proteinExistence type="predicted"/>
<keyword evidence="2" id="KW-1185">Reference proteome</keyword>
<protein>
    <submittedName>
        <fullName evidence="1">Uncharacterized protein</fullName>
    </submittedName>
</protein>
<name>A0A5C6PFN6_9TELE</name>
<sequence length="107" mass="10931">MGLTGEVSEVLGDAGELGKTGKVMGEISELGKASEMTGEVKGHDGSDRVRLDVSSDATPRLMAALCRAQTVVLEHIVAAAGLDLKGSEAMSLLGIGSVQAAEDVLQH</sequence>
<dbReference type="EMBL" id="RHFK02000003">
    <property type="protein sequence ID" value="TWW78185.1"/>
    <property type="molecule type" value="Genomic_DNA"/>
</dbReference>
<organism evidence="1 2">
    <name type="scientific">Takifugu flavidus</name>
    <name type="common">sansaifugu</name>
    <dbReference type="NCBI Taxonomy" id="433684"/>
    <lineage>
        <taxon>Eukaryota</taxon>
        <taxon>Metazoa</taxon>
        <taxon>Chordata</taxon>
        <taxon>Craniata</taxon>
        <taxon>Vertebrata</taxon>
        <taxon>Euteleostomi</taxon>
        <taxon>Actinopterygii</taxon>
        <taxon>Neopterygii</taxon>
        <taxon>Teleostei</taxon>
        <taxon>Neoteleostei</taxon>
        <taxon>Acanthomorphata</taxon>
        <taxon>Eupercaria</taxon>
        <taxon>Tetraodontiformes</taxon>
        <taxon>Tetradontoidea</taxon>
        <taxon>Tetraodontidae</taxon>
        <taxon>Takifugu</taxon>
    </lineage>
</organism>
<comment type="caution">
    <text evidence="1">The sequence shown here is derived from an EMBL/GenBank/DDBJ whole genome shotgun (WGS) entry which is preliminary data.</text>
</comment>
<accession>A0A5C6PFN6</accession>
<evidence type="ECO:0000313" key="2">
    <source>
        <dbReference type="Proteomes" id="UP000324091"/>
    </source>
</evidence>
<reference evidence="1 2" key="1">
    <citation type="submission" date="2019-04" db="EMBL/GenBank/DDBJ databases">
        <title>Chromosome genome assembly for Takifugu flavidus.</title>
        <authorList>
            <person name="Xiao S."/>
        </authorList>
    </citation>
    <scope>NUCLEOTIDE SEQUENCE [LARGE SCALE GENOMIC DNA]</scope>
    <source>
        <strain evidence="1">HTHZ2018</strain>
        <tissue evidence="1">Muscle</tissue>
    </source>
</reference>
<gene>
    <name evidence="1" type="ORF">D4764_11G0003060</name>
</gene>
<dbReference type="Proteomes" id="UP000324091">
    <property type="component" value="Chromosome 11"/>
</dbReference>